<keyword evidence="2" id="KW-1133">Transmembrane helix</keyword>
<evidence type="ECO:0000313" key="4">
    <source>
        <dbReference type="Proteomes" id="UP001174909"/>
    </source>
</evidence>
<proteinExistence type="predicted"/>
<evidence type="ECO:0000256" key="1">
    <source>
        <dbReference type="SAM" id="Coils"/>
    </source>
</evidence>
<keyword evidence="2" id="KW-0812">Transmembrane</keyword>
<keyword evidence="1" id="KW-0175">Coiled coil</keyword>
<dbReference type="EMBL" id="CASHTH010000466">
    <property type="protein sequence ID" value="CAI8002184.1"/>
    <property type="molecule type" value="Genomic_DNA"/>
</dbReference>
<protein>
    <recommendedName>
        <fullName evidence="5">Golgin-84</fullName>
    </recommendedName>
</protein>
<feature type="coiled-coil region" evidence="1">
    <location>
        <begin position="26"/>
        <end position="53"/>
    </location>
</feature>
<dbReference type="AlphaFoldDB" id="A0AA35R2Z4"/>
<accession>A0AA35R2Z4</accession>
<evidence type="ECO:0000313" key="3">
    <source>
        <dbReference type="EMBL" id="CAI8002184.1"/>
    </source>
</evidence>
<reference evidence="3" key="1">
    <citation type="submission" date="2023-03" db="EMBL/GenBank/DDBJ databases">
        <authorList>
            <person name="Steffen K."/>
            <person name="Cardenas P."/>
        </authorList>
    </citation>
    <scope>NUCLEOTIDE SEQUENCE</scope>
</reference>
<comment type="caution">
    <text evidence="3">The sequence shown here is derived from an EMBL/GenBank/DDBJ whole genome shotgun (WGS) entry which is preliminary data.</text>
</comment>
<keyword evidence="2" id="KW-0472">Membrane</keyword>
<sequence>MCAESSQSGEVERRLAESERIHTSQLSLLQQQLQLETEKREMAERLVKEVRSEVAIGMEDVTPSLPSSLPGEEKTLVNYVNMAVTWGQRLVRNPNIVLTRLLRTTPQTKLFFLAYFILLHIILLFILIL</sequence>
<feature type="transmembrane region" description="Helical" evidence="2">
    <location>
        <begin position="110"/>
        <end position="128"/>
    </location>
</feature>
<gene>
    <name evidence="3" type="ORF">GBAR_LOCUS3345</name>
</gene>
<evidence type="ECO:0000256" key="2">
    <source>
        <dbReference type="SAM" id="Phobius"/>
    </source>
</evidence>
<dbReference type="Proteomes" id="UP001174909">
    <property type="component" value="Unassembled WGS sequence"/>
</dbReference>
<evidence type="ECO:0008006" key="5">
    <source>
        <dbReference type="Google" id="ProtNLM"/>
    </source>
</evidence>
<keyword evidence="4" id="KW-1185">Reference proteome</keyword>
<name>A0AA35R2Z4_GEOBA</name>
<organism evidence="3 4">
    <name type="scientific">Geodia barretti</name>
    <name type="common">Barrett's horny sponge</name>
    <dbReference type="NCBI Taxonomy" id="519541"/>
    <lineage>
        <taxon>Eukaryota</taxon>
        <taxon>Metazoa</taxon>
        <taxon>Porifera</taxon>
        <taxon>Demospongiae</taxon>
        <taxon>Heteroscleromorpha</taxon>
        <taxon>Tetractinellida</taxon>
        <taxon>Astrophorina</taxon>
        <taxon>Geodiidae</taxon>
        <taxon>Geodia</taxon>
    </lineage>
</organism>